<accession>A0A845A0W6</accession>
<keyword evidence="2" id="KW-1133">Transmembrane helix</keyword>
<name>A0A845A0W6_9SPHN</name>
<evidence type="ECO:0000256" key="1">
    <source>
        <dbReference type="SAM" id="MobiDB-lite"/>
    </source>
</evidence>
<gene>
    <name evidence="4" type="ORF">GRI62_05815</name>
</gene>
<dbReference type="Pfam" id="PF07811">
    <property type="entry name" value="TadE"/>
    <property type="match status" value="1"/>
</dbReference>
<organism evidence="4 5">
    <name type="scientific">Aurantiacibacter arachoides</name>
    <dbReference type="NCBI Taxonomy" id="1850444"/>
    <lineage>
        <taxon>Bacteria</taxon>
        <taxon>Pseudomonadati</taxon>
        <taxon>Pseudomonadota</taxon>
        <taxon>Alphaproteobacteria</taxon>
        <taxon>Sphingomonadales</taxon>
        <taxon>Erythrobacteraceae</taxon>
        <taxon>Aurantiacibacter</taxon>
    </lineage>
</organism>
<evidence type="ECO:0000313" key="5">
    <source>
        <dbReference type="Proteomes" id="UP000460626"/>
    </source>
</evidence>
<reference evidence="4 5" key="1">
    <citation type="submission" date="2019-12" db="EMBL/GenBank/DDBJ databases">
        <title>Genomic-based taxomic classification of the family Erythrobacteraceae.</title>
        <authorList>
            <person name="Xu L."/>
        </authorList>
    </citation>
    <scope>NUCLEOTIDE SEQUENCE [LARGE SCALE GENOMIC DNA]</scope>
    <source>
        <strain evidence="4 5">RC4-10-4</strain>
    </source>
</reference>
<keyword evidence="2" id="KW-0472">Membrane</keyword>
<feature type="region of interest" description="Disordered" evidence="1">
    <location>
        <begin position="123"/>
        <end position="147"/>
    </location>
</feature>
<protein>
    <submittedName>
        <fullName evidence="4">Pilus assembly protein</fullName>
    </submittedName>
</protein>
<keyword evidence="5" id="KW-1185">Reference proteome</keyword>
<dbReference type="OrthoDB" id="7306064at2"/>
<proteinExistence type="predicted"/>
<dbReference type="AlphaFoldDB" id="A0A845A0W6"/>
<dbReference type="InterPro" id="IPR012495">
    <property type="entry name" value="TadE-like_dom"/>
</dbReference>
<feature type="domain" description="TadE-like" evidence="3">
    <location>
        <begin position="20"/>
        <end position="62"/>
    </location>
</feature>
<feature type="transmembrane region" description="Helical" evidence="2">
    <location>
        <begin position="20"/>
        <end position="41"/>
    </location>
</feature>
<dbReference type="Proteomes" id="UP000460626">
    <property type="component" value="Unassembled WGS sequence"/>
</dbReference>
<evidence type="ECO:0000256" key="2">
    <source>
        <dbReference type="SAM" id="Phobius"/>
    </source>
</evidence>
<comment type="caution">
    <text evidence="4">The sequence shown here is derived from an EMBL/GenBank/DDBJ whole genome shotgun (WGS) entry which is preliminary data.</text>
</comment>
<feature type="compositionally biased region" description="Basic and acidic residues" evidence="1">
    <location>
        <begin position="129"/>
        <end position="142"/>
    </location>
</feature>
<dbReference type="EMBL" id="WTYH01000001">
    <property type="protein sequence ID" value="MXO93122.1"/>
    <property type="molecule type" value="Genomic_DNA"/>
</dbReference>
<keyword evidence="2" id="KW-0812">Transmembrane</keyword>
<dbReference type="RefSeq" id="WP_131452426.1">
    <property type="nucleotide sequence ID" value="NZ_BMJK01000001.1"/>
</dbReference>
<evidence type="ECO:0000313" key="4">
    <source>
        <dbReference type="EMBL" id="MXO93122.1"/>
    </source>
</evidence>
<sequence>MSNCPPPHGLQRNLRRDESGATIAEFALILPALAMTLLALFDFSYNYYAETMIEGAVQKAARDSTIEIHAGNYDALDERVTRAVQRIVYDADMQFTRTAYANFSDVGRPEDYTDLNTDGLCNNGEPFEDANHNRQWDEDRGSDSTGGARDAVMYEVVASYDRPFPIPGLVGLDPEVKVVARTILRNQPFGLSDEPGVGNCP</sequence>
<evidence type="ECO:0000259" key="3">
    <source>
        <dbReference type="Pfam" id="PF07811"/>
    </source>
</evidence>